<dbReference type="Proteomes" id="UP000285908">
    <property type="component" value="Unassembled WGS sequence"/>
</dbReference>
<dbReference type="InterPro" id="IPR004291">
    <property type="entry name" value="Transposase_IS66_central"/>
</dbReference>
<name>A0A438AMT1_9RHOB</name>
<evidence type="ECO:0000259" key="2">
    <source>
        <dbReference type="Pfam" id="PF13817"/>
    </source>
</evidence>
<feature type="domain" description="Transposase IS66 central" evidence="1">
    <location>
        <begin position="67"/>
        <end position="355"/>
    </location>
</feature>
<dbReference type="NCBIfam" id="NF033517">
    <property type="entry name" value="transpos_IS66"/>
    <property type="match status" value="1"/>
</dbReference>
<evidence type="ECO:0000259" key="1">
    <source>
        <dbReference type="Pfam" id="PF03050"/>
    </source>
</evidence>
<dbReference type="PANTHER" id="PTHR33678">
    <property type="entry name" value="BLL1576 PROTEIN"/>
    <property type="match status" value="1"/>
</dbReference>
<comment type="caution">
    <text evidence="3">The sequence shown here is derived from an EMBL/GenBank/DDBJ whole genome shotgun (WGS) entry which is preliminary data.</text>
</comment>
<reference evidence="3 4" key="1">
    <citation type="submission" date="2018-11" db="EMBL/GenBank/DDBJ databases">
        <title>Mesobaculum littorinae gen. nov., sp. nov., isolated from Littorina scabra that represents a novel genus of the order Rhodobacteraceae.</title>
        <authorList>
            <person name="Li F."/>
        </authorList>
    </citation>
    <scope>NUCLEOTIDE SEQUENCE [LARGE SCALE GENOMIC DNA]</scope>
    <source>
        <strain evidence="3 4">M0103</strain>
    </source>
</reference>
<feature type="domain" description="Transposase IS66 C-terminal" evidence="2">
    <location>
        <begin position="362"/>
        <end position="400"/>
    </location>
</feature>
<accession>A0A438AMT1</accession>
<dbReference type="Pfam" id="PF03050">
    <property type="entry name" value="DDE_Tnp_IS66"/>
    <property type="match status" value="1"/>
</dbReference>
<dbReference type="InterPro" id="IPR039552">
    <property type="entry name" value="IS66_C"/>
</dbReference>
<keyword evidence="4" id="KW-1185">Reference proteome</keyword>
<dbReference type="AlphaFoldDB" id="A0A438AMT1"/>
<organism evidence="3 4">
    <name type="scientific">Mesobaculum littorinae</name>
    <dbReference type="NCBI Taxonomy" id="2486419"/>
    <lineage>
        <taxon>Bacteria</taxon>
        <taxon>Pseudomonadati</taxon>
        <taxon>Pseudomonadota</taxon>
        <taxon>Alphaproteobacteria</taxon>
        <taxon>Rhodobacterales</taxon>
        <taxon>Roseobacteraceae</taxon>
        <taxon>Mesobaculum</taxon>
    </lineage>
</organism>
<evidence type="ECO:0000313" key="4">
    <source>
        <dbReference type="Proteomes" id="UP000285908"/>
    </source>
</evidence>
<dbReference type="Pfam" id="PF13817">
    <property type="entry name" value="DDE_Tnp_IS66_C"/>
    <property type="match status" value="1"/>
</dbReference>
<protein>
    <submittedName>
        <fullName evidence="3">IS66 family transposase</fullName>
    </submittedName>
</protein>
<dbReference type="OrthoDB" id="9800877at2"/>
<sequence>MIEPEPDQFCSCGCGRVRMVPQIIEKLAHKPAEIYIKKEVYQKYTCRNCDRFVQARTKSRVFDYTRFDDSAVVGILVSKYADFLPLYRLEQIFGRSGARLSRATLSRLTLKAGALLKPIYEALLIDIKADSKLFADETRIPVLQPGLGKTKTCFAWALCRDDRRWMGNKPSAVAFHFATSREGRHAEAILEGFKGTLQVDAYAGYNRLTRKDRAGGPLTLAFCWTHARRKFEPIEKSGSIEAREVLRRIGELYGIEKVLLSQNASAAVRQAVREVQSKPIVDDLFGYLEVLSSQIPSKSVLGEAVNYTMKIRHGLRIFLTDGRVEMDNNAVENTIRPLALLRKNALFAGSEFGGKVWTIMSSLIGTCKLNGVEPHAYFTWVFEKLANKLPLSEYDKLLPWHCPKGLTAI</sequence>
<dbReference type="InterPro" id="IPR052344">
    <property type="entry name" value="Transposase-related"/>
</dbReference>
<evidence type="ECO:0000313" key="3">
    <source>
        <dbReference type="EMBL" id="RVV99907.1"/>
    </source>
</evidence>
<gene>
    <name evidence="3" type="ORF">EKE94_04395</name>
</gene>
<dbReference type="EMBL" id="RQXX01000001">
    <property type="protein sequence ID" value="RVV99907.1"/>
    <property type="molecule type" value="Genomic_DNA"/>
</dbReference>
<dbReference type="PANTHER" id="PTHR33678:SF1">
    <property type="entry name" value="BLL1576 PROTEIN"/>
    <property type="match status" value="1"/>
</dbReference>
<proteinExistence type="predicted"/>